<dbReference type="OrthoDB" id="6339452at2759"/>
<protein>
    <submittedName>
        <fullName evidence="11">Serine protease P58</fullName>
    </submittedName>
</protein>
<dbReference type="Proteomes" id="UP000007266">
    <property type="component" value="Linkage group 2"/>
</dbReference>
<evidence type="ECO:0000313" key="12">
    <source>
        <dbReference type="Proteomes" id="UP000007266"/>
    </source>
</evidence>
<evidence type="ECO:0000259" key="9">
    <source>
        <dbReference type="PROSITE" id="PS50240"/>
    </source>
</evidence>
<reference evidence="11 12" key="1">
    <citation type="journal article" date="2008" name="Nature">
        <title>The genome of the model beetle and pest Tribolium castaneum.</title>
        <authorList>
            <consortium name="Tribolium Genome Sequencing Consortium"/>
            <person name="Richards S."/>
            <person name="Gibbs R.A."/>
            <person name="Weinstock G.M."/>
            <person name="Brown S.J."/>
            <person name="Denell R."/>
            <person name="Beeman R.W."/>
            <person name="Gibbs R."/>
            <person name="Beeman R.W."/>
            <person name="Brown S.J."/>
            <person name="Bucher G."/>
            <person name="Friedrich M."/>
            <person name="Grimmelikhuijzen C.J."/>
            <person name="Klingler M."/>
            <person name="Lorenzen M."/>
            <person name="Richards S."/>
            <person name="Roth S."/>
            <person name="Schroder R."/>
            <person name="Tautz D."/>
            <person name="Zdobnov E.M."/>
            <person name="Muzny D."/>
            <person name="Gibbs R.A."/>
            <person name="Weinstock G.M."/>
            <person name="Attaway T."/>
            <person name="Bell S."/>
            <person name="Buhay C.J."/>
            <person name="Chandrabose M.N."/>
            <person name="Chavez D."/>
            <person name="Clerk-Blankenburg K.P."/>
            <person name="Cree A."/>
            <person name="Dao M."/>
            <person name="Davis C."/>
            <person name="Chacko J."/>
            <person name="Dinh H."/>
            <person name="Dugan-Rocha S."/>
            <person name="Fowler G."/>
            <person name="Garner T.T."/>
            <person name="Garnes J."/>
            <person name="Gnirke A."/>
            <person name="Hawes A."/>
            <person name="Hernandez J."/>
            <person name="Hines S."/>
            <person name="Holder M."/>
            <person name="Hume J."/>
            <person name="Jhangiani S.N."/>
            <person name="Joshi V."/>
            <person name="Khan Z.M."/>
            <person name="Jackson L."/>
            <person name="Kovar C."/>
            <person name="Kowis A."/>
            <person name="Lee S."/>
            <person name="Lewis L.R."/>
            <person name="Margolis J."/>
            <person name="Morgan M."/>
            <person name="Nazareth L.V."/>
            <person name="Nguyen N."/>
            <person name="Okwuonu G."/>
            <person name="Parker D."/>
            <person name="Richards S."/>
            <person name="Ruiz S.J."/>
            <person name="Santibanez J."/>
            <person name="Savard J."/>
            <person name="Scherer S.E."/>
            <person name="Schneider B."/>
            <person name="Sodergren E."/>
            <person name="Tautz D."/>
            <person name="Vattahil S."/>
            <person name="Villasana D."/>
            <person name="White C.S."/>
            <person name="Wright R."/>
            <person name="Park Y."/>
            <person name="Beeman R.W."/>
            <person name="Lord J."/>
            <person name="Oppert B."/>
            <person name="Lorenzen M."/>
            <person name="Brown S."/>
            <person name="Wang L."/>
            <person name="Savard J."/>
            <person name="Tautz D."/>
            <person name="Richards S."/>
            <person name="Weinstock G."/>
            <person name="Gibbs R.A."/>
            <person name="Liu Y."/>
            <person name="Worley K."/>
            <person name="Weinstock G."/>
            <person name="Elsik C.G."/>
            <person name="Reese J.T."/>
            <person name="Elhaik E."/>
            <person name="Landan G."/>
            <person name="Graur D."/>
            <person name="Arensburger P."/>
            <person name="Atkinson P."/>
            <person name="Beeman R.W."/>
            <person name="Beidler J."/>
            <person name="Brown S.J."/>
            <person name="Demuth J.P."/>
            <person name="Drury D.W."/>
            <person name="Du Y.Z."/>
            <person name="Fujiwara H."/>
            <person name="Lorenzen M."/>
            <person name="Maselli V."/>
            <person name="Osanai M."/>
            <person name="Park Y."/>
            <person name="Robertson H.M."/>
            <person name="Tu Z."/>
            <person name="Wang J.J."/>
            <person name="Wang S."/>
            <person name="Richards S."/>
            <person name="Song H."/>
            <person name="Zhang L."/>
            <person name="Sodergren E."/>
            <person name="Werner D."/>
            <person name="Stanke M."/>
            <person name="Morgenstern B."/>
            <person name="Solovyev V."/>
            <person name="Kosarev P."/>
            <person name="Brown G."/>
            <person name="Chen H.C."/>
            <person name="Ermolaeva O."/>
            <person name="Hlavina W."/>
            <person name="Kapustin Y."/>
            <person name="Kiryutin B."/>
            <person name="Kitts P."/>
            <person name="Maglott D."/>
            <person name="Pruitt K."/>
            <person name="Sapojnikov V."/>
            <person name="Souvorov A."/>
            <person name="Mackey A.J."/>
            <person name="Waterhouse R.M."/>
            <person name="Wyder S."/>
            <person name="Zdobnov E.M."/>
            <person name="Zdobnov E.M."/>
            <person name="Wyder S."/>
            <person name="Kriventseva E.V."/>
            <person name="Kadowaki T."/>
            <person name="Bork P."/>
            <person name="Aranda M."/>
            <person name="Bao R."/>
            <person name="Beermann A."/>
            <person name="Berns N."/>
            <person name="Bolognesi R."/>
            <person name="Bonneton F."/>
            <person name="Bopp D."/>
            <person name="Brown S.J."/>
            <person name="Bucher G."/>
            <person name="Butts T."/>
            <person name="Chaumot A."/>
            <person name="Denell R.E."/>
            <person name="Ferrier D.E."/>
            <person name="Friedrich M."/>
            <person name="Gordon C.M."/>
            <person name="Jindra M."/>
            <person name="Klingler M."/>
            <person name="Lan Q."/>
            <person name="Lattorff H.M."/>
            <person name="Laudet V."/>
            <person name="von Levetsow C."/>
            <person name="Liu Z."/>
            <person name="Lutz R."/>
            <person name="Lynch J.A."/>
            <person name="da Fonseca R.N."/>
            <person name="Posnien N."/>
            <person name="Reuter R."/>
            <person name="Roth S."/>
            <person name="Savard J."/>
            <person name="Schinko J.B."/>
            <person name="Schmitt C."/>
            <person name="Schoppmeier M."/>
            <person name="Schroder R."/>
            <person name="Shippy T.D."/>
            <person name="Simonnet F."/>
            <person name="Marques-Souza H."/>
            <person name="Tautz D."/>
            <person name="Tomoyasu Y."/>
            <person name="Trauner J."/>
            <person name="Van der Zee M."/>
            <person name="Vervoort M."/>
            <person name="Wittkopp N."/>
            <person name="Wimmer E.A."/>
            <person name="Yang X."/>
            <person name="Jones A.K."/>
            <person name="Sattelle D.B."/>
            <person name="Ebert P.R."/>
            <person name="Nelson D."/>
            <person name="Scott J.G."/>
            <person name="Beeman R.W."/>
            <person name="Muthukrishnan S."/>
            <person name="Kramer K.J."/>
            <person name="Arakane Y."/>
            <person name="Beeman R.W."/>
            <person name="Zhu Q."/>
            <person name="Hogenkamp D."/>
            <person name="Dixit R."/>
            <person name="Oppert B."/>
            <person name="Jiang H."/>
            <person name="Zou Z."/>
            <person name="Marshall J."/>
            <person name="Elpidina E."/>
            <person name="Vinokurov K."/>
            <person name="Oppert C."/>
            <person name="Zou Z."/>
            <person name="Evans J."/>
            <person name="Lu Z."/>
            <person name="Zhao P."/>
            <person name="Sumathipala N."/>
            <person name="Altincicek B."/>
            <person name="Vilcinskas A."/>
            <person name="Williams M."/>
            <person name="Hultmark D."/>
            <person name="Hetru C."/>
            <person name="Jiang H."/>
            <person name="Grimmelikhuijzen C.J."/>
            <person name="Hauser F."/>
            <person name="Cazzamali G."/>
            <person name="Williamson M."/>
            <person name="Park Y."/>
            <person name="Li B."/>
            <person name="Tanaka Y."/>
            <person name="Predel R."/>
            <person name="Neupert S."/>
            <person name="Schachtner J."/>
            <person name="Verleyen P."/>
            <person name="Raible F."/>
            <person name="Bork P."/>
            <person name="Friedrich M."/>
            <person name="Walden K.K."/>
            <person name="Robertson H.M."/>
            <person name="Angeli S."/>
            <person name="Foret S."/>
            <person name="Bucher G."/>
            <person name="Schuetz S."/>
            <person name="Maleszka R."/>
            <person name="Wimmer E.A."/>
            <person name="Beeman R.W."/>
            <person name="Lorenzen M."/>
            <person name="Tomoyasu Y."/>
            <person name="Miller S.C."/>
            <person name="Grossmann D."/>
            <person name="Bucher G."/>
        </authorList>
    </citation>
    <scope>NUCLEOTIDE SEQUENCE [LARGE SCALE GENOMIC DNA]</scope>
    <source>
        <strain evidence="11 12">Georgia GA2</strain>
    </source>
</reference>
<organism evidence="11 12">
    <name type="scientific">Tribolium castaneum</name>
    <name type="common">Red flour beetle</name>
    <dbReference type="NCBI Taxonomy" id="7070"/>
    <lineage>
        <taxon>Eukaryota</taxon>
        <taxon>Metazoa</taxon>
        <taxon>Ecdysozoa</taxon>
        <taxon>Arthropoda</taxon>
        <taxon>Hexapoda</taxon>
        <taxon>Insecta</taxon>
        <taxon>Pterygota</taxon>
        <taxon>Neoptera</taxon>
        <taxon>Endopterygota</taxon>
        <taxon>Coleoptera</taxon>
        <taxon>Polyphaga</taxon>
        <taxon>Cucujiformia</taxon>
        <taxon>Tenebrionidae</taxon>
        <taxon>Tenebrionidae incertae sedis</taxon>
        <taxon>Tribolium</taxon>
    </lineage>
</organism>
<dbReference type="PANTHER" id="PTHR24252">
    <property type="entry name" value="ACROSIN-RELATED"/>
    <property type="match status" value="1"/>
</dbReference>
<dbReference type="PROSITE" id="PS00135">
    <property type="entry name" value="TRYPSIN_SER"/>
    <property type="match status" value="1"/>
</dbReference>
<feature type="chain" id="PRO_5007310569" evidence="8">
    <location>
        <begin position="19"/>
        <end position="359"/>
    </location>
</feature>
<dbReference type="SMART" id="SM00680">
    <property type="entry name" value="CLIP"/>
    <property type="match status" value="1"/>
</dbReference>
<keyword evidence="12" id="KW-1185">Reference proteome</keyword>
<evidence type="ECO:0000259" key="10">
    <source>
        <dbReference type="PROSITE" id="PS51888"/>
    </source>
</evidence>
<evidence type="ECO:0000256" key="2">
    <source>
        <dbReference type="ARBA" id="ARBA00022525"/>
    </source>
</evidence>
<dbReference type="MEROPS" id="S01.506"/>
<dbReference type="SMART" id="SM00020">
    <property type="entry name" value="Tryp_SPc"/>
    <property type="match status" value="1"/>
</dbReference>
<evidence type="ECO:0000256" key="3">
    <source>
        <dbReference type="ARBA" id="ARBA00022670"/>
    </source>
</evidence>
<evidence type="ECO:0000256" key="1">
    <source>
        <dbReference type="ARBA" id="ARBA00004613"/>
    </source>
</evidence>
<dbReference type="GO" id="GO:0004252">
    <property type="term" value="F:serine-type endopeptidase activity"/>
    <property type="evidence" value="ECO:0007669"/>
    <property type="project" value="InterPro"/>
</dbReference>
<dbReference type="GO" id="GO:0045087">
    <property type="term" value="P:innate immune response"/>
    <property type="evidence" value="ECO:0000318"/>
    <property type="project" value="GO_Central"/>
</dbReference>
<dbReference type="FunFam" id="2.40.10.10:FF:000047">
    <property type="entry name" value="Trypsin eta"/>
    <property type="match status" value="1"/>
</dbReference>
<dbReference type="Gene3D" id="2.40.10.10">
    <property type="entry name" value="Trypsin-like serine proteases"/>
    <property type="match status" value="1"/>
</dbReference>
<dbReference type="InterPro" id="IPR022700">
    <property type="entry name" value="CLIP"/>
</dbReference>
<dbReference type="PRINTS" id="PR00722">
    <property type="entry name" value="CHYMOTRYPSIN"/>
</dbReference>
<dbReference type="CDD" id="cd00190">
    <property type="entry name" value="Tryp_SPc"/>
    <property type="match status" value="1"/>
</dbReference>
<proteinExistence type="predicted"/>
<feature type="domain" description="Peptidase S1" evidence="9">
    <location>
        <begin position="106"/>
        <end position="353"/>
    </location>
</feature>
<keyword evidence="3 11" id="KW-0645">Protease</keyword>
<dbReference type="OMA" id="DINWDCG"/>
<evidence type="ECO:0000313" key="11">
    <source>
        <dbReference type="EMBL" id="EEZ99357.2"/>
    </source>
</evidence>
<accession>D6WCU1</accession>
<dbReference type="InterPro" id="IPR033116">
    <property type="entry name" value="TRYPSIN_SER"/>
</dbReference>
<dbReference type="InterPro" id="IPR001254">
    <property type="entry name" value="Trypsin_dom"/>
</dbReference>
<dbReference type="KEGG" id="tca:662662"/>
<sequence>MVYLHIILLFFALEIVYGQLNGAPCTVTSSGLSGICKLLSECRQVQDDIIKNQRLPQLCGFRETQSIVCCPPTIEKRKPGDISKIKCREYSSYASNECGHKIVKRIVGGTSAGRKEFPHMVLLGYEEPPDENIRWLCGGTIISDRFILTSANCFASRRGLTLKYVKMGVTDVNDTEHKQELKPLQIIVHPDFKPPARYNDIALVKLEKPIELNAYARPACLYTEKSISVEKGLATGWGYTSFASGTASDQLLKVALVLVSHEFCNMTYKNIISRNLKRGIVDDIQLCAGSGQDGKDTCQGDSGGPLQIYHEGDDVVCMYDIVGVTSFGRGCGQSPGVYTRVSHYIQWIEEIVWPEKHPQ</sequence>
<reference evidence="11 12" key="2">
    <citation type="journal article" date="2010" name="Nucleic Acids Res.">
        <title>BeetleBase in 2010: revisions to provide comprehensive genomic information for Tribolium castaneum.</title>
        <authorList>
            <person name="Kim H.S."/>
            <person name="Murphy T."/>
            <person name="Xia J."/>
            <person name="Caragea D."/>
            <person name="Park Y."/>
            <person name="Beeman R.W."/>
            <person name="Lorenzen M.D."/>
            <person name="Butcher S."/>
            <person name="Manak J.R."/>
            <person name="Brown S.J."/>
        </authorList>
    </citation>
    <scope>GENOME REANNOTATION</scope>
    <source>
        <strain evidence="11 12">Georgia GA2</strain>
    </source>
</reference>
<evidence type="ECO:0000256" key="8">
    <source>
        <dbReference type="SAM" id="SignalP"/>
    </source>
</evidence>
<evidence type="ECO:0000256" key="7">
    <source>
        <dbReference type="ARBA" id="ARBA00023157"/>
    </source>
</evidence>
<dbReference type="PROSITE" id="PS51888">
    <property type="entry name" value="CLIP"/>
    <property type="match status" value="1"/>
</dbReference>
<dbReference type="SUPFAM" id="SSF50494">
    <property type="entry name" value="Trypsin-like serine proteases"/>
    <property type="match status" value="1"/>
</dbReference>
<dbReference type="InterPro" id="IPR001314">
    <property type="entry name" value="Peptidase_S1A"/>
</dbReference>
<dbReference type="PROSITE" id="PS50240">
    <property type="entry name" value="TRYPSIN_DOM"/>
    <property type="match status" value="1"/>
</dbReference>
<dbReference type="InterPro" id="IPR009003">
    <property type="entry name" value="Peptidase_S1_PA"/>
</dbReference>
<evidence type="ECO:0000256" key="6">
    <source>
        <dbReference type="ARBA" id="ARBA00022825"/>
    </source>
</evidence>
<name>D6WCU1_TRICA</name>
<dbReference type="AlphaFoldDB" id="D6WCU1"/>
<dbReference type="eggNOG" id="KOG3627">
    <property type="taxonomic scope" value="Eukaryota"/>
</dbReference>
<dbReference type="Pfam" id="PF00089">
    <property type="entry name" value="Trypsin"/>
    <property type="match status" value="1"/>
</dbReference>
<keyword evidence="7" id="KW-1015">Disulfide bond</keyword>
<dbReference type="EMBL" id="KQ971311">
    <property type="protein sequence ID" value="EEZ99357.2"/>
    <property type="molecule type" value="Genomic_DNA"/>
</dbReference>
<dbReference type="GO" id="GO:0005615">
    <property type="term" value="C:extracellular space"/>
    <property type="evidence" value="ECO:0000318"/>
    <property type="project" value="GO_Central"/>
</dbReference>
<evidence type="ECO:0000256" key="4">
    <source>
        <dbReference type="ARBA" id="ARBA00022729"/>
    </source>
</evidence>
<dbReference type="GO" id="GO:0016485">
    <property type="term" value="P:protein processing"/>
    <property type="evidence" value="ECO:0007669"/>
    <property type="project" value="UniProtKB-ARBA"/>
</dbReference>
<feature type="domain" description="Clip" evidence="10">
    <location>
        <begin position="24"/>
        <end position="70"/>
    </location>
</feature>
<comment type="subcellular location">
    <subcellularLocation>
        <location evidence="1">Secreted</location>
    </subcellularLocation>
</comment>
<dbReference type="InterPro" id="IPR043504">
    <property type="entry name" value="Peptidase_S1_PA_chymotrypsin"/>
</dbReference>
<dbReference type="HOGENOM" id="CLU_006842_13_1_1"/>
<dbReference type="PANTHER" id="PTHR24252:SF7">
    <property type="entry name" value="HYALIN"/>
    <property type="match status" value="1"/>
</dbReference>
<keyword evidence="5" id="KW-0378">Hydrolase</keyword>
<evidence type="ECO:0000256" key="5">
    <source>
        <dbReference type="ARBA" id="ARBA00022801"/>
    </source>
</evidence>
<keyword evidence="4 8" id="KW-0732">Signal</keyword>
<dbReference type="STRING" id="7070.D6WCU1"/>
<gene>
    <name evidence="11" type="primary">AUGUSTUS-3.0.2_04937</name>
    <name evidence="11" type="ORF">TcasGA2_TC004937</name>
</gene>
<feature type="signal peptide" evidence="8">
    <location>
        <begin position="1"/>
        <end position="18"/>
    </location>
</feature>
<keyword evidence="2" id="KW-0964">Secreted</keyword>
<keyword evidence="6" id="KW-0720">Serine protease</keyword>